<name>A0A9W7AUR9_9STRA</name>
<proteinExistence type="predicted"/>
<gene>
    <name evidence="1" type="ORF">TrLO_g3602</name>
</gene>
<evidence type="ECO:0000313" key="2">
    <source>
        <dbReference type="Proteomes" id="UP001165122"/>
    </source>
</evidence>
<accession>A0A9W7AUR9</accession>
<keyword evidence="2" id="KW-1185">Reference proteome</keyword>
<comment type="caution">
    <text evidence="1">The sequence shown here is derived from an EMBL/GenBank/DDBJ whole genome shotgun (WGS) entry which is preliminary data.</text>
</comment>
<dbReference type="Proteomes" id="UP001165122">
    <property type="component" value="Unassembled WGS sequence"/>
</dbReference>
<organism evidence="1 2">
    <name type="scientific">Triparma laevis f. longispina</name>
    <dbReference type="NCBI Taxonomy" id="1714387"/>
    <lineage>
        <taxon>Eukaryota</taxon>
        <taxon>Sar</taxon>
        <taxon>Stramenopiles</taxon>
        <taxon>Ochrophyta</taxon>
        <taxon>Bolidophyceae</taxon>
        <taxon>Parmales</taxon>
        <taxon>Triparmaceae</taxon>
        <taxon>Triparma</taxon>
    </lineage>
</organism>
<evidence type="ECO:0000313" key="1">
    <source>
        <dbReference type="EMBL" id="GMH79416.1"/>
    </source>
</evidence>
<dbReference type="EMBL" id="BRXW01000917">
    <property type="protein sequence ID" value="GMH79416.1"/>
    <property type="molecule type" value="Genomic_DNA"/>
</dbReference>
<dbReference type="AlphaFoldDB" id="A0A9W7AUR9"/>
<sequence length="96" mass="10744">MQPTVTQYHPRFTVASSSWLINFNPPSSCVVPIEKPQNATNSRSRQLLLFLVFPKQAAQAHTMLNTQKQYAAQLHFSPSLRSPRIANVGAINTSHK</sequence>
<protein>
    <submittedName>
        <fullName evidence="1">Uncharacterized protein</fullName>
    </submittedName>
</protein>
<reference evidence="2" key="1">
    <citation type="journal article" date="2023" name="Commun. Biol.">
        <title>Genome analysis of Parmales, the sister group of diatoms, reveals the evolutionary specialization of diatoms from phago-mixotrophs to photoautotrophs.</title>
        <authorList>
            <person name="Ban H."/>
            <person name="Sato S."/>
            <person name="Yoshikawa S."/>
            <person name="Yamada K."/>
            <person name="Nakamura Y."/>
            <person name="Ichinomiya M."/>
            <person name="Sato N."/>
            <person name="Blanc-Mathieu R."/>
            <person name="Endo H."/>
            <person name="Kuwata A."/>
            <person name="Ogata H."/>
        </authorList>
    </citation>
    <scope>NUCLEOTIDE SEQUENCE [LARGE SCALE GENOMIC DNA]</scope>
    <source>
        <strain evidence="2">NIES 3700</strain>
    </source>
</reference>